<evidence type="ECO:0000313" key="2">
    <source>
        <dbReference type="Proteomes" id="UP000548476"/>
    </source>
</evidence>
<reference evidence="1 2" key="1">
    <citation type="submission" date="2020-08" db="EMBL/GenBank/DDBJ databases">
        <title>Genomic Encyclopedia of Type Strains, Phase IV (KMG-IV): sequencing the most valuable type-strain genomes for metagenomic binning, comparative biology and taxonomic classification.</title>
        <authorList>
            <person name="Goeker M."/>
        </authorList>
    </citation>
    <scope>NUCLEOTIDE SEQUENCE [LARGE SCALE GENOMIC DNA]</scope>
    <source>
        <strain evidence="1 2">YIM 65646</strain>
    </source>
</reference>
<accession>A0A841FG70</accession>
<sequence length="141" mass="15453">MPLAYVVLKSGHAIQLTNLHFSCTYGGLLEGVPTEDVNTSIIEGLTASAGRDFPNRPVHVVPPAREYPDEQPSRSRGRVEFMPRVACVGTFEADAVGPDADPVWDRSWLTVVWFQEEASLDGIKDALADLAWGELARDMTL</sequence>
<dbReference type="AlphaFoldDB" id="A0A841FG70"/>
<dbReference type="EMBL" id="JACHGT010000006">
    <property type="protein sequence ID" value="MBB6035256.1"/>
    <property type="molecule type" value="Genomic_DNA"/>
</dbReference>
<organism evidence="1 2">
    <name type="scientific">Phytomonospora endophytica</name>
    <dbReference type="NCBI Taxonomy" id="714109"/>
    <lineage>
        <taxon>Bacteria</taxon>
        <taxon>Bacillati</taxon>
        <taxon>Actinomycetota</taxon>
        <taxon>Actinomycetes</taxon>
        <taxon>Micromonosporales</taxon>
        <taxon>Micromonosporaceae</taxon>
        <taxon>Phytomonospora</taxon>
    </lineage>
</organism>
<comment type="caution">
    <text evidence="1">The sequence shown here is derived from an EMBL/GenBank/DDBJ whole genome shotgun (WGS) entry which is preliminary data.</text>
</comment>
<keyword evidence="2" id="KW-1185">Reference proteome</keyword>
<proteinExistence type="predicted"/>
<gene>
    <name evidence="1" type="ORF">HNR73_003113</name>
</gene>
<protein>
    <submittedName>
        <fullName evidence="1">Uncharacterized protein</fullName>
    </submittedName>
</protein>
<dbReference type="RefSeq" id="WP_184788108.1">
    <property type="nucleotide sequence ID" value="NZ_BONT01000004.1"/>
</dbReference>
<name>A0A841FG70_9ACTN</name>
<dbReference type="Proteomes" id="UP000548476">
    <property type="component" value="Unassembled WGS sequence"/>
</dbReference>
<evidence type="ECO:0000313" key="1">
    <source>
        <dbReference type="EMBL" id="MBB6035256.1"/>
    </source>
</evidence>